<dbReference type="InterPro" id="IPR035965">
    <property type="entry name" value="PAS-like_dom_sf"/>
</dbReference>
<dbReference type="PROSITE" id="PS50113">
    <property type="entry name" value="PAC"/>
    <property type="match status" value="1"/>
</dbReference>
<keyword evidence="5" id="KW-0675">Receptor</keyword>
<feature type="domain" description="PAS" evidence="12">
    <location>
        <begin position="173"/>
        <end position="242"/>
    </location>
</feature>
<dbReference type="GO" id="GO:0009882">
    <property type="term" value="F:blue light photoreceptor activity"/>
    <property type="evidence" value="ECO:0007669"/>
    <property type="project" value="UniProtKB-ARBA"/>
</dbReference>
<evidence type="ECO:0000256" key="1">
    <source>
        <dbReference type="ARBA" id="ARBA00001917"/>
    </source>
</evidence>
<keyword evidence="5" id="KW-0157">Chromophore</keyword>
<dbReference type="InterPro" id="IPR000719">
    <property type="entry name" value="Prot_kinase_dom"/>
</dbReference>
<keyword evidence="8" id="KW-0547">Nucleotide-binding</keyword>
<dbReference type="InterPro" id="IPR008271">
    <property type="entry name" value="Ser/Thr_kinase_AS"/>
</dbReference>
<keyword evidence="7" id="KW-0808">Transferase</keyword>
<evidence type="ECO:0000259" key="11">
    <source>
        <dbReference type="PROSITE" id="PS50011"/>
    </source>
</evidence>
<evidence type="ECO:0000256" key="9">
    <source>
        <dbReference type="ARBA" id="ARBA00022777"/>
    </source>
</evidence>
<dbReference type="Pfam" id="PF00069">
    <property type="entry name" value="Pkinase"/>
    <property type="match status" value="1"/>
</dbReference>
<dbReference type="GO" id="GO:0004674">
    <property type="term" value="F:protein serine/threonine kinase activity"/>
    <property type="evidence" value="ECO:0007669"/>
    <property type="project" value="UniProtKB-KW"/>
</dbReference>
<sequence length="691" mass="78007">MFPADPKCSMFLADPVTWRISYFSESFQAQMGHTKEELAQHDFFKLIEGSPDTPSCWRDISEIRDATREERPCSVCLLLHKKDCTPFLAQFALTPLRDDQGRLVHFMGILVDVTHLIGSTDPAALQDADTEQRLEGVAEGVELDTRKLAAELKLEPHLDPEHLEAHPSVPCSLKHALSTIISAFVLSDPNLPDCPIVFVSEPFLKLTGYPREQVIGRNCRFLQGPDTDPKTVDAIREAVRNQKEITVRILNYTKSGRPFWNMFTLAPMSDSDCATRFFVGVQVDVTASGMVGGPTPAWTKTVSQENAVLKQGHLTATQINSALQGMAMQNPWMAINGTVMKLKPHKCQDQAYQELLALQQREGRLKLMHFRRVKQLGAGDVGLVDLVQLQGTDKKFAMKTLDKFEMQERNKVQRVLTEELILTAVDHPFLPTLYCTIQTDTHLHFVMEYCDGGELYGLLNAQPKKRLREEHVRFYVAEVLLALQYLHLLGYVYRDLKPENILLHHTGHVLLTDFDLSYSKGVTRPRLEKRPNGRVVKVKNGKQYAVDDYVLVAEPEARANSFVGTEEYLAPEVINASGHSAPVDWWSFGILIYELVYGVTPFRGVRRDETFDNVIKAPLRFPAKPQISPECQDLISKLLIKDPAQRLGTKYGAEEVKAHPFFHGLNFALQRNERPPYVPRRESRPAPAGSS</sequence>
<evidence type="ECO:0000256" key="3">
    <source>
        <dbReference type="ARBA" id="ARBA00012513"/>
    </source>
</evidence>
<evidence type="ECO:0000256" key="8">
    <source>
        <dbReference type="ARBA" id="ARBA00022741"/>
    </source>
</evidence>
<keyword evidence="10" id="KW-0067">ATP-binding</keyword>
<dbReference type="SMART" id="SM00220">
    <property type="entry name" value="S_TKc"/>
    <property type="match status" value="1"/>
</dbReference>
<dbReference type="PROSITE" id="PS50112">
    <property type="entry name" value="PAS"/>
    <property type="match status" value="1"/>
</dbReference>
<evidence type="ECO:0000256" key="4">
    <source>
        <dbReference type="ARBA" id="ARBA00022527"/>
    </source>
</evidence>
<dbReference type="PROSITE" id="PS00108">
    <property type="entry name" value="PROTEIN_KINASE_ST"/>
    <property type="match status" value="1"/>
</dbReference>
<dbReference type="Gene3D" id="1.10.510.10">
    <property type="entry name" value="Transferase(Phosphotransferase) domain 1"/>
    <property type="match status" value="1"/>
</dbReference>
<dbReference type="EMBL" id="KU700993">
    <property type="protein sequence ID" value="AML78668.1"/>
    <property type="molecule type" value="mRNA"/>
</dbReference>
<dbReference type="GO" id="GO:0005524">
    <property type="term" value="F:ATP binding"/>
    <property type="evidence" value="ECO:0007669"/>
    <property type="project" value="UniProtKB-KW"/>
</dbReference>
<dbReference type="InterPro" id="IPR011009">
    <property type="entry name" value="Kinase-like_dom_sf"/>
</dbReference>
<dbReference type="SUPFAM" id="SSF56112">
    <property type="entry name" value="Protein kinase-like (PK-like)"/>
    <property type="match status" value="1"/>
</dbReference>
<dbReference type="InterPro" id="IPR000700">
    <property type="entry name" value="PAS-assoc_C"/>
</dbReference>
<dbReference type="Gene3D" id="3.30.200.20">
    <property type="entry name" value="Phosphorylase Kinase, domain 1"/>
    <property type="match status" value="1"/>
</dbReference>
<keyword evidence="9" id="KW-0418">Kinase</keyword>
<dbReference type="EC" id="2.7.11.1" evidence="3"/>
<name>A0A126X1X0_DUNSA</name>
<evidence type="ECO:0000256" key="2">
    <source>
        <dbReference type="ARBA" id="ARBA00009903"/>
    </source>
</evidence>
<evidence type="ECO:0000256" key="10">
    <source>
        <dbReference type="ARBA" id="ARBA00022840"/>
    </source>
</evidence>
<reference evidence="14" key="1">
    <citation type="journal article" date="2016" name="Proc. Natl. Acad. Sci. U.S.A.">
        <title>Functional and topological diversity of LOV domain photoreceptors.</title>
        <authorList>
            <person name="Glantz S.T."/>
            <person name="Carpenter E.J."/>
            <person name="Melkonian M."/>
            <person name="Gardner K.H."/>
            <person name="Boyden E.S."/>
            <person name="Wong G.K."/>
            <person name="Chow B.Y."/>
        </authorList>
    </citation>
    <scope>NUCLEOTIDE SEQUENCE</scope>
    <source>
        <strain evidence="14">SYJM_2009894</strain>
    </source>
</reference>
<evidence type="ECO:0000313" key="14">
    <source>
        <dbReference type="EMBL" id="AML78668.1"/>
    </source>
</evidence>
<dbReference type="NCBIfam" id="TIGR00229">
    <property type="entry name" value="sensory_box"/>
    <property type="match status" value="1"/>
</dbReference>
<dbReference type="PANTHER" id="PTHR45637">
    <property type="entry name" value="FLIPPASE KINASE 1-RELATED"/>
    <property type="match status" value="1"/>
</dbReference>
<keyword evidence="6" id="KW-0716">Sensory transduction</keyword>
<dbReference type="SMART" id="SM00086">
    <property type="entry name" value="PAC"/>
    <property type="match status" value="2"/>
</dbReference>
<accession>A0A126X1X0</accession>
<dbReference type="Gene3D" id="3.30.450.20">
    <property type="entry name" value="PAS domain"/>
    <property type="match status" value="2"/>
</dbReference>
<evidence type="ECO:0000256" key="6">
    <source>
        <dbReference type="ARBA" id="ARBA00022606"/>
    </source>
</evidence>
<evidence type="ECO:0000259" key="12">
    <source>
        <dbReference type="PROSITE" id="PS50112"/>
    </source>
</evidence>
<feature type="domain" description="PAC" evidence="13">
    <location>
        <begin position="243"/>
        <end position="297"/>
    </location>
</feature>
<dbReference type="AlphaFoldDB" id="A0A126X1X0"/>
<evidence type="ECO:0000259" key="13">
    <source>
        <dbReference type="PROSITE" id="PS50113"/>
    </source>
</evidence>
<proteinExistence type="evidence at transcript level"/>
<dbReference type="SUPFAM" id="SSF55785">
    <property type="entry name" value="PYP-like sensor domain (PAS domain)"/>
    <property type="match status" value="2"/>
</dbReference>
<dbReference type="InterPro" id="IPR001610">
    <property type="entry name" value="PAC"/>
</dbReference>
<comment type="cofactor">
    <cofactor evidence="1">
        <name>FMN</name>
        <dbReference type="ChEBI" id="CHEBI:58210"/>
    </cofactor>
</comment>
<keyword evidence="4" id="KW-0723">Serine/threonine-protein kinase</keyword>
<feature type="domain" description="Protein kinase" evidence="11">
    <location>
        <begin position="370"/>
        <end position="662"/>
    </location>
</feature>
<evidence type="ECO:0000256" key="7">
    <source>
        <dbReference type="ARBA" id="ARBA00022679"/>
    </source>
</evidence>
<dbReference type="CDD" id="cd00130">
    <property type="entry name" value="PAS"/>
    <property type="match status" value="2"/>
</dbReference>
<dbReference type="PROSITE" id="PS50011">
    <property type="entry name" value="PROTEIN_KINASE_DOM"/>
    <property type="match status" value="1"/>
</dbReference>
<evidence type="ECO:0000256" key="5">
    <source>
        <dbReference type="ARBA" id="ARBA00022543"/>
    </source>
</evidence>
<organism evidence="14">
    <name type="scientific">Dunaliella salina</name>
    <name type="common">Green alga</name>
    <name type="synonym">Protococcus salinus</name>
    <dbReference type="NCBI Taxonomy" id="3046"/>
    <lineage>
        <taxon>Eukaryota</taxon>
        <taxon>Viridiplantae</taxon>
        <taxon>Chlorophyta</taxon>
        <taxon>core chlorophytes</taxon>
        <taxon>Chlorophyceae</taxon>
        <taxon>CS clade</taxon>
        <taxon>Chlamydomonadales</taxon>
        <taxon>Dunaliellaceae</taxon>
        <taxon>Dunaliella</taxon>
    </lineage>
</organism>
<keyword evidence="5" id="KW-0600">Photoreceptor protein</keyword>
<protein>
    <recommendedName>
        <fullName evidence="3">non-specific serine/threonine protein kinase</fullName>
        <ecNumber evidence="3">2.7.11.1</ecNumber>
    </recommendedName>
</protein>
<dbReference type="CDD" id="cd05574">
    <property type="entry name" value="STKc_phototropin_like"/>
    <property type="match status" value="1"/>
</dbReference>
<dbReference type="InterPro" id="IPR000014">
    <property type="entry name" value="PAS"/>
</dbReference>
<dbReference type="Pfam" id="PF13426">
    <property type="entry name" value="PAS_9"/>
    <property type="match status" value="2"/>
</dbReference>
<comment type="similarity">
    <text evidence="2">Belongs to the protein kinase superfamily. AGC Ser/Thr protein kinase family.</text>
</comment>